<dbReference type="RefSeq" id="WP_026397009.1">
    <property type="nucleotide sequence ID" value="NZ_AUBI01000002.1"/>
</dbReference>
<dbReference type="InterPro" id="IPR025391">
    <property type="entry name" value="DUF4123"/>
</dbReference>
<name>A0A511X7P5_9PROT</name>
<dbReference type="Pfam" id="PF13503">
    <property type="entry name" value="DUF4123"/>
    <property type="match status" value="1"/>
</dbReference>
<keyword evidence="3" id="KW-1185">Reference proteome</keyword>
<feature type="domain" description="DUF4123" evidence="1">
    <location>
        <begin position="26"/>
        <end position="147"/>
    </location>
</feature>
<dbReference type="Proteomes" id="UP000321635">
    <property type="component" value="Unassembled WGS sequence"/>
</dbReference>
<accession>A0A511X7P5</accession>
<evidence type="ECO:0000313" key="2">
    <source>
        <dbReference type="EMBL" id="GEN58945.1"/>
    </source>
</evidence>
<protein>
    <recommendedName>
        <fullName evidence="1">DUF4123 domain-containing protein</fullName>
    </recommendedName>
</protein>
<dbReference type="STRING" id="1120919.GCA_000429165_00849"/>
<evidence type="ECO:0000259" key="1">
    <source>
        <dbReference type="Pfam" id="PF13503"/>
    </source>
</evidence>
<comment type="caution">
    <text evidence="2">The sequence shown here is derived from an EMBL/GenBank/DDBJ whole genome shotgun (WGS) entry which is preliminary data.</text>
</comment>
<dbReference type="AlphaFoldDB" id="A0A511X7P5"/>
<proteinExistence type="predicted"/>
<reference evidence="2 3" key="1">
    <citation type="submission" date="2019-07" db="EMBL/GenBank/DDBJ databases">
        <title>Whole genome shotgun sequence of Acetobacter nitrogenifigens NBRC 105050.</title>
        <authorList>
            <person name="Hosoyama A."/>
            <person name="Uohara A."/>
            <person name="Ohji S."/>
            <person name="Ichikawa N."/>
        </authorList>
    </citation>
    <scope>NUCLEOTIDE SEQUENCE [LARGE SCALE GENOMIC DNA]</scope>
    <source>
        <strain evidence="2 3">NBRC 105050</strain>
    </source>
</reference>
<sequence length="298" mass="33786">MSDEATMTDLKTRLAAWDVEPIMATMDGGFFDDLPALLASAGFRFRSLFIEQTEAEAKRHSPVLVAIPKTRVDEFLALPEAATGSVFWNASGCEEMAFFRHLRGLTMVRIPVDEKIDYGRTHMCVFRHFDPATVAITLPAMRDAQRARMFGPAISILVNAPEGVLEARRRENWPIAERGVLVFEPSQMAMIALALNDRSQRKIIQWLRGKEPDLTSKYDDVALHALVTDIVRYARLWNISSEEGLAWFTWLWVTTDGEVHEDENVKEFIYDFGNDGADIRLLDLIEEINTQDSLSDFA</sequence>
<organism evidence="2 3">
    <name type="scientific">Acetobacter nitrogenifigens DSM 23921 = NBRC 105050</name>
    <dbReference type="NCBI Taxonomy" id="1120919"/>
    <lineage>
        <taxon>Bacteria</taxon>
        <taxon>Pseudomonadati</taxon>
        <taxon>Pseudomonadota</taxon>
        <taxon>Alphaproteobacteria</taxon>
        <taxon>Acetobacterales</taxon>
        <taxon>Acetobacteraceae</taxon>
        <taxon>Acetobacter</taxon>
    </lineage>
</organism>
<dbReference type="EMBL" id="BJYF01000003">
    <property type="protein sequence ID" value="GEN58945.1"/>
    <property type="molecule type" value="Genomic_DNA"/>
</dbReference>
<gene>
    <name evidence="2" type="ORF">ANI02nite_08290</name>
</gene>
<evidence type="ECO:0000313" key="3">
    <source>
        <dbReference type="Proteomes" id="UP000321635"/>
    </source>
</evidence>